<dbReference type="WBParaSite" id="PDA_v2.g3128.t1">
    <property type="protein sequence ID" value="PDA_v2.g3128.t1"/>
    <property type="gene ID" value="PDA_v2.g3128"/>
</dbReference>
<proteinExistence type="predicted"/>
<name>A0A914QMY0_9BILA</name>
<reference evidence="2" key="1">
    <citation type="submission" date="2022-11" db="UniProtKB">
        <authorList>
            <consortium name="WormBaseParasite"/>
        </authorList>
    </citation>
    <scope>IDENTIFICATION</scope>
</reference>
<accession>A0A914QMY0</accession>
<keyword evidence="1" id="KW-1185">Reference proteome</keyword>
<evidence type="ECO:0000313" key="1">
    <source>
        <dbReference type="Proteomes" id="UP000887578"/>
    </source>
</evidence>
<organism evidence="1 2">
    <name type="scientific">Panagrolaimus davidi</name>
    <dbReference type="NCBI Taxonomy" id="227884"/>
    <lineage>
        <taxon>Eukaryota</taxon>
        <taxon>Metazoa</taxon>
        <taxon>Ecdysozoa</taxon>
        <taxon>Nematoda</taxon>
        <taxon>Chromadorea</taxon>
        <taxon>Rhabditida</taxon>
        <taxon>Tylenchina</taxon>
        <taxon>Panagrolaimomorpha</taxon>
        <taxon>Panagrolaimoidea</taxon>
        <taxon>Panagrolaimidae</taxon>
        <taxon>Panagrolaimus</taxon>
    </lineage>
</organism>
<evidence type="ECO:0000313" key="2">
    <source>
        <dbReference type="WBParaSite" id="PDA_v2.g3128.t1"/>
    </source>
</evidence>
<protein>
    <submittedName>
        <fullName evidence="2">Retrotransposon gag domain-containing protein</fullName>
    </submittedName>
</protein>
<dbReference type="Proteomes" id="UP000887578">
    <property type="component" value="Unplaced"/>
</dbReference>
<dbReference type="AlphaFoldDB" id="A0A914QMY0"/>
<sequence>MRNHGRRLASSNPQLPTGHVIAQVTATASDALRSNGTSNLARTIRRQRQRESDDSSFAFLAPNQVAFGFTTPVVIRQRFENQLDALLDYFGDNYVGRMNPHGSRRAPPISIAHWNVYMRVANDEPRTGNSYEAWHRALKASLRSEHPSVWRFFEVMKEEFVLSVNAAFEVNPRSNQLTKFQKISADLQRYQQDFMTGNTAII</sequence>